<dbReference type="EMBL" id="DF933856">
    <property type="protein sequence ID" value="GAM43810.1"/>
    <property type="molecule type" value="Genomic_DNA"/>
</dbReference>
<keyword evidence="4" id="KW-1185">Reference proteome</keyword>
<evidence type="ECO:0000313" key="3">
    <source>
        <dbReference type="EMBL" id="GAM43810.1"/>
    </source>
</evidence>
<dbReference type="GO" id="GO:0019433">
    <property type="term" value="P:triglyceride catabolic process"/>
    <property type="evidence" value="ECO:0007669"/>
    <property type="project" value="TreeGrafter"/>
</dbReference>
<dbReference type="SUPFAM" id="SSF51735">
    <property type="entry name" value="NAD(P)-binding Rossmann-fold domains"/>
    <property type="match status" value="1"/>
</dbReference>
<protein>
    <submittedName>
        <fullName evidence="3">Uncharacterized protein</fullName>
    </submittedName>
</protein>
<name>A0A6V8HPD4_TALPI</name>
<evidence type="ECO:0000313" key="4">
    <source>
        <dbReference type="Proteomes" id="UP000053095"/>
    </source>
</evidence>
<keyword evidence="2" id="KW-0560">Oxidoreductase</keyword>
<dbReference type="GO" id="GO:0006654">
    <property type="term" value="P:phosphatidic acid biosynthetic process"/>
    <property type="evidence" value="ECO:0007669"/>
    <property type="project" value="TreeGrafter"/>
</dbReference>
<dbReference type="GO" id="GO:0000140">
    <property type="term" value="F:acylglycerone-phosphate reductase (NADP+) activity"/>
    <property type="evidence" value="ECO:0007669"/>
    <property type="project" value="TreeGrafter"/>
</dbReference>
<proteinExistence type="inferred from homology"/>
<dbReference type="Gene3D" id="3.40.50.720">
    <property type="entry name" value="NAD(P)-binding Rossmann-like Domain"/>
    <property type="match status" value="1"/>
</dbReference>
<dbReference type="GO" id="GO:0005811">
    <property type="term" value="C:lipid droplet"/>
    <property type="evidence" value="ECO:0007669"/>
    <property type="project" value="TreeGrafter"/>
</dbReference>
<dbReference type="PANTHER" id="PTHR44169">
    <property type="entry name" value="NADPH-DEPENDENT 1-ACYLDIHYDROXYACETONE PHOSPHATE REDUCTASE"/>
    <property type="match status" value="1"/>
</dbReference>
<comment type="caution">
    <text evidence="3">The sequence shown here is derived from an EMBL/GenBank/DDBJ whole genome shotgun (WGS) entry which is preliminary data.</text>
</comment>
<organism evidence="3 4">
    <name type="scientific">Talaromyces pinophilus</name>
    <name type="common">Penicillium pinophilum</name>
    <dbReference type="NCBI Taxonomy" id="128442"/>
    <lineage>
        <taxon>Eukaryota</taxon>
        <taxon>Fungi</taxon>
        <taxon>Dikarya</taxon>
        <taxon>Ascomycota</taxon>
        <taxon>Pezizomycotina</taxon>
        <taxon>Eurotiomycetes</taxon>
        <taxon>Eurotiomycetidae</taxon>
        <taxon>Eurotiales</taxon>
        <taxon>Trichocomaceae</taxon>
        <taxon>Talaromyces</taxon>
        <taxon>Talaromyces sect. Talaromyces</taxon>
    </lineage>
</organism>
<evidence type="ECO:0000256" key="1">
    <source>
        <dbReference type="ARBA" id="ARBA00006484"/>
    </source>
</evidence>
<dbReference type="GO" id="GO:0004806">
    <property type="term" value="F:triacylglycerol lipase activity"/>
    <property type="evidence" value="ECO:0007669"/>
    <property type="project" value="TreeGrafter"/>
</dbReference>
<dbReference type="InterPro" id="IPR002347">
    <property type="entry name" value="SDR_fam"/>
</dbReference>
<dbReference type="AlphaFoldDB" id="A0A6V8HPD4"/>
<dbReference type="InterPro" id="IPR036291">
    <property type="entry name" value="NAD(P)-bd_dom_sf"/>
</dbReference>
<dbReference type="PANTHER" id="PTHR44169:SF6">
    <property type="entry name" value="NADPH-DEPENDENT 1-ACYLDIHYDROXYACETONE PHOSPHATE REDUCTASE"/>
    <property type="match status" value="1"/>
</dbReference>
<dbReference type="Pfam" id="PF00106">
    <property type="entry name" value="adh_short"/>
    <property type="match status" value="1"/>
</dbReference>
<sequence>MPAPRKATFLITGCSRGGIGHALAIEFHKRGNPTFVRCHVIATARNLDLIKGRGSMGLSILALDVTSKQSIDERKTRVEQLTDGRLDILVNNAGRPCVIPALDFDLSDAK</sequence>
<gene>
    <name evidence="3" type="ORF">TCE0_060r18925</name>
</gene>
<evidence type="ECO:0000256" key="2">
    <source>
        <dbReference type="ARBA" id="ARBA00023002"/>
    </source>
</evidence>
<dbReference type="Proteomes" id="UP000053095">
    <property type="component" value="Unassembled WGS sequence"/>
</dbReference>
<comment type="similarity">
    <text evidence="1">Belongs to the short-chain dehydrogenases/reductases (SDR) family.</text>
</comment>
<dbReference type="GO" id="GO:0005783">
    <property type="term" value="C:endoplasmic reticulum"/>
    <property type="evidence" value="ECO:0007669"/>
    <property type="project" value="TreeGrafter"/>
</dbReference>
<accession>A0A6V8HPD4</accession>
<reference evidence="4" key="1">
    <citation type="journal article" date="2015" name="Genome Announc.">
        <title>Draft genome sequence of Talaromyces cellulolyticus strain Y-94, a source of lignocellulosic biomass-degrading enzymes.</title>
        <authorList>
            <person name="Fujii T."/>
            <person name="Koike H."/>
            <person name="Sawayama S."/>
            <person name="Yano S."/>
            <person name="Inoue H."/>
        </authorList>
    </citation>
    <scope>NUCLEOTIDE SEQUENCE [LARGE SCALE GENOMIC DNA]</scope>
    <source>
        <strain evidence="4">Y-94</strain>
    </source>
</reference>